<evidence type="ECO:0000256" key="1">
    <source>
        <dbReference type="ARBA" id="ARBA00022801"/>
    </source>
</evidence>
<organism>
    <name type="scientific">Bos taurus</name>
    <name type="common">Bovine</name>
    <dbReference type="NCBI Taxonomy" id="9913"/>
    <lineage>
        <taxon>Eukaryota</taxon>
        <taxon>Metazoa</taxon>
        <taxon>Chordata</taxon>
        <taxon>Craniata</taxon>
        <taxon>Vertebrata</taxon>
        <taxon>Euteleostomi</taxon>
        <taxon>Mammalia</taxon>
        <taxon>Eutheria</taxon>
        <taxon>Laurasiatheria</taxon>
        <taxon>Artiodactyla</taxon>
        <taxon>Ruminantia</taxon>
        <taxon>Pecora</taxon>
        <taxon>Bovidae</taxon>
        <taxon>Bovinae</taxon>
        <taxon>Bos</taxon>
    </lineage>
</organism>
<accession>Q9TSB5</accession>
<name>Q9TSB5_BOVIN</name>
<keyword id="KW-0903">Direct protein sequencing</keyword>
<keyword evidence="1" id="KW-0378">Hydrolase</keyword>
<protein>
    <submittedName>
        <fullName>Glycoprotein H=KEX2/subtilisin-related protease</fullName>
    </submittedName>
</protein>
<dbReference type="PIR" id="B40795">
    <property type="entry name" value="B40795"/>
</dbReference>
<dbReference type="InterPro" id="IPR023827">
    <property type="entry name" value="Peptidase_S8_Asp-AS"/>
</dbReference>
<proteinExistence type="evidence at protein level"/>
<dbReference type="AlphaFoldDB" id="Q9TSB5"/>
<dbReference type="GO" id="GO:0016787">
    <property type="term" value="F:hydrolase activity"/>
    <property type="evidence" value="ECO:0007669"/>
    <property type="project" value="UniProtKB-KW"/>
</dbReference>
<dbReference type="PROSITE" id="PS00136">
    <property type="entry name" value="SUBTILASE_ASP"/>
    <property type="match status" value="1"/>
</dbReference>
<reference key="1">
    <citation type="journal article" date="1991" name="J. Biol. Chem.">
        <title>Identification of kex2-related proteases in chromaffin granules by partial amino acid sequence analysis.</title>
        <authorList>
            <person name="Christie D.L."/>
            <person name="Batchelor D.C."/>
            <person name="Palmer D.J."/>
        </authorList>
    </citation>
    <scope>PROTEIN SEQUENCE</scope>
</reference>
<sequence length="67" mass="7499">DSALDLFNDPMLDLHVIPVWQGVVITVLDDGLEYTDDWFNSHGTMLDGIVTDAIAFEYGVVYTSYNT</sequence>